<feature type="region of interest" description="Disordered" evidence="1">
    <location>
        <begin position="1"/>
        <end position="32"/>
    </location>
</feature>
<comment type="caution">
    <text evidence="2">The sequence shown here is derived from an EMBL/GenBank/DDBJ whole genome shotgun (WGS) entry which is preliminary data.</text>
</comment>
<dbReference type="EMBL" id="VTPC01091215">
    <property type="protein sequence ID" value="KAF2879190.1"/>
    <property type="molecule type" value="Genomic_DNA"/>
</dbReference>
<dbReference type="AlphaFoldDB" id="A0A8K0C8U8"/>
<sequence>MKANESEECASAEKQSETVTENEKTSKKDASVSKISKLYKTKRNYSFSKRLKLGKSASSASITQSELVPCDISGPSSFPNLPVSTKNEDFAHDKSESDANLTETSWKTAESSEQTSSDSKSCTKSVISVENSKYLLSVQKFPILKPLERAKSLENMQKMPAYGDLIVDSSSTM</sequence>
<evidence type="ECO:0000256" key="1">
    <source>
        <dbReference type="SAM" id="MobiDB-lite"/>
    </source>
</evidence>
<feature type="compositionally biased region" description="Basic and acidic residues" evidence="1">
    <location>
        <begin position="86"/>
        <end position="97"/>
    </location>
</feature>
<reference evidence="2" key="1">
    <citation type="submission" date="2019-08" db="EMBL/GenBank/DDBJ databases">
        <title>The genome of the North American firefly Photinus pyralis.</title>
        <authorList>
            <consortium name="Photinus pyralis genome working group"/>
            <person name="Fallon T.R."/>
            <person name="Sander Lower S.E."/>
            <person name="Weng J.-K."/>
        </authorList>
    </citation>
    <scope>NUCLEOTIDE SEQUENCE</scope>
    <source>
        <strain evidence="2">TRF0915ILg1</strain>
        <tissue evidence="2">Whole body</tissue>
    </source>
</reference>
<feature type="compositionally biased region" description="Acidic residues" evidence="1">
    <location>
        <begin position="1"/>
        <end position="10"/>
    </location>
</feature>
<name>A0A8K0C8U8_IGNLU</name>
<proteinExistence type="predicted"/>
<organism evidence="2 3">
    <name type="scientific">Ignelater luminosus</name>
    <name type="common">Cucubano</name>
    <name type="synonym">Pyrophorus luminosus</name>
    <dbReference type="NCBI Taxonomy" id="2038154"/>
    <lineage>
        <taxon>Eukaryota</taxon>
        <taxon>Metazoa</taxon>
        <taxon>Ecdysozoa</taxon>
        <taxon>Arthropoda</taxon>
        <taxon>Hexapoda</taxon>
        <taxon>Insecta</taxon>
        <taxon>Pterygota</taxon>
        <taxon>Neoptera</taxon>
        <taxon>Endopterygota</taxon>
        <taxon>Coleoptera</taxon>
        <taxon>Polyphaga</taxon>
        <taxon>Elateriformia</taxon>
        <taxon>Elateroidea</taxon>
        <taxon>Elateridae</taxon>
        <taxon>Agrypninae</taxon>
        <taxon>Pyrophorini</taxon>
        <taxon>Ignelater</taxon>
    </lineage>
</organism>
<keyword evidence="3" id="KW-1185">Reference proteome</keyword>
<feature type="compositionally biased region" description="Polar residues" evidence="1">
    <location>
        <begin position="56"/>
        <end position="66"/>
    </location>
</feature>
<feature type="region of interest" description="Disordered" evidence="1">
    <location>
        <begin position="52"/>
        <end position="125"/>
    </location>
</feature>
<gene>
    <name evidence="2" type="ORF">ILUMI_26990</name>
</gene>
<feature type="compositionally biased region" description="Polar residues" evidence="1">
    <location>
        <begin position="98"/>
        <end position="109"/>
    </location>
</feature>
<evidence type="ECO:0000313" key="2">
    <source>
        <dbReference type="EMBL" id="KAF2879190.1"/>
    </source>
</evidence>
<feature type="compositionally biased region" description="Basic and acidic residues" evidence="1">
    <location>
        <begin position="21"/>
        <end position="31"/>
    </location>
</feature>
<dbReference type="Proteomes" id="UP000801492">
    <property type="component" value="Unassembled WGS sequence"/>
</dbReference>
<evidence type="ECO:0000313" key="3">
    <source>
        <dbReference type="Proteomes" id="UP000801492"/>
    </source>
</evidence>
<dbReference type="OrthoDB" id="245989at2759"/>
<feature type="compositionally biased region" description="Low complexity" evidence="1">
    <location>
        <begin position="111"/>
        <end position="120"/>
    </location>
</feature>
<feature type="non-terminal residue" evidence="2">
    <location>
        <position position="173"/>
    </location>
</feature>
<feature type="compositionally biased region" description="Polar residues" evidence="1">
    <location>
        <begin position="74"/>
        <end position="85"/>
    </location>
</feature>
<accession>A0A8K0C8U8</accession>
<protein>
    <submittedName>
        <fullName evidence="2">Uncharacterized protein</fullName>
    </submittedName>
</protein>